<dbReference type="PROSITE" id="PS51886">
    <property type="entry name" value="TLDC"/>
    <property type="match status" value="1"/>
</dbReference>
<dbReference type="EMBL" id="CALNXI010000079">
    <property type="protein sequence ID" value="CAH3018138.1"/>
    <property type="molecule type" value="Genomic_DNA"/>
</dbReference>
<name>A0ABN8LQW2_9CNID</name>
<feature type="domain" description="TLDc" evidence="1">
    <location>
        <begin position="10"/>
        <end position="188"/>
    </location>
</feature>
<sequence length="190" mass="20611">GTLTSSSILGSLDTKYLDKLNSYLGPVLQSPGSTRFVRCWRAKTDGWAASTFHSNCDGKGPTVTIVQVGNYIFGGYVDKSWGGCEYHSSRKAFLFSLYNVNGYAPVKLNIKPSDTMTAIYSCADRGPDFGGNDLVITNNAVDSYTICGVSYSLPPGYYESQSATPCSFFADGSSYKFNPTDVEVFYETAT</sequence>
<gene>
    <name evidence="2" type="ORF">PEVE_00041494</name>
</gene>
<proteinExistence type="predicted"/>
<evidence type="ECO:0000313" key="2">
    <source>
        <dbReference type="EMBL" id="CAH3018138.1"/>
    </source>
</evidence>
<feature type="non-terminal residue" evidence="2">
    <location>
        <position position="1"/>
    </location>
</feature>
<protein>
    <recommendedName>
        <fullName evidence="1">TLDc domain-containing protein</fullName>
    </recommendedName>
</protein>
<dbReference type="Pfam" id="PF07534">
    <property type="entry name" value="TLD"/>
    <property type="match status" value="1"/>
</dbReference>
<reference evidence="2 3" key="1">
    <citation type="submission" date="2022-05" db="EMBL/GenBank/DDBJ databases">
        <authorList>
            <consortium name="Genoscope - CEA"/>
            <person name="William W."/>
        </authorList>
    </citation>
    <scope>NUCLEOTIDE SEQUENCE [LARGE SCALE GENOMIC DNA]</scope>
</reference>
<evidence type="ECO:0000313" key="3">
    <source>
        <dbReference type="Proteomes" id="UP001159427"/>
    </source>
</evidence>
<evidence type="ECO:0000259" key="1">
    <source>
        <dbReference type="PROSITE" id="PS51886"/>
    </source>
</evidence>
<keyword evidence="3" id="KW-1185">Reference proteome</keyword>
<dbReference type="InterPro" id="IPR006571">
    <property type="entry name" value="TLDc_dom"/>
</dbReference>
<dbReference type="Proteomes" id="UP001159427">
    <property type="component" value="Unassembled WGS sequence"/>
</dbReference>
<organism evidence="2 3">
    <name type="scientific">Porites evermanni</name>
    <dbReference type="NCBI Taxonomy" id="104178"/>
    <lineage>
        <taxon>Eukaryota</taxon>
        <taxon>Metazoa</taxon>
        <taxon>Cnidaria</taxon>
        <taxon>Anthozoa</taxon>
        <taxon>Hexacorallia</taxon>
        <taxon>Scleractinia</taxon>
        <taxon>Fungiina</taxon>
        <taxon>Poritidae</taxon>
        <taxon>Porites</taxon>
    </lineage>
</organism>
<accession>A0ABN8LQW2</accession>
<comment type="caution">
    <text evidence="2">The sequence shown here is derived from an EMBL/GenBank/DDBJ whole genome shotgun (WGS) entry which is preliminary data.</text>
</comment>